<evidence type="ECO:0008006" key="3">
    <source>
        <dbReference type="Google" id="ProtNLM"/>
    </source>
</evidence>
<protein>
    <recommendedName>
        <fullName evidence="3">Scaffolding protein</fullName>
    </recommendedName>
</protein>
<feature type="region of interest" description="Disordered" evidence="1">
    <location>
        <begin position="229"/>
        <end position="257"/>
    </location>
</feature>
<feature type="compositionally biased region" description="Acidic residues" evidence="1">
    <location>
        <begin position="1"/>
        <end position="39"/>
    </location>
</feature>
<accession>A0A6J5PA16</accession>
<name>A0A6J5PA16_9CAUD</name>
<reference evidence="2" key="1">
    <citation type="submission" date="2020-04" db="EMBL/GenBank/DDBJ databases">
        <authorList>
            <person name="Chiriac C."/>
            <person name="Salcher M."/>
            <person name="Ghai R."/>
            <person name="Kavagutti S V."/>
        </authorList>
    </citation>
    <scope>NUCLEOTIDE SEQUENCE</scope>
</reference>
<feature type="region of interest" description="Disordered" evidence="1">
    <location>
        <begin position="1"/>
        <end position="60"/>
    </location>
</feature>
<evidence type="ECO:0000256" key="1">
    <source>
        <dbReference type="SAM" id="MobiDB-lite"/>
    </source>
</evidence>
<gene>
    <name evidence="2" type="ORF">UFOVP845_19</name>
</gene>
<evidence type="ECO:0000313" key="2">
    <source>
        <dbReference type="EMBL" id="CAB4166241.1"/>
    </source>
</evidence>
<proteinExistence type="predicted"/>
<feature type="region of interest" description="Disordered" evidence="1">
    <location>
        <begin position="86"/>
        <end position="109"/>
    </location>
</feature>
<organism evidence="2">
    <name type="scientific">uncultured Caudovirales phage</name>
    <dbReference type="NCBI Taxonomy" id="2100421"/>
    <lineage>
        <taxon>Viruses</taxon>
        <taxon>Duplodnaviria</taxon>
        <taxon>Heunggongvirae</taxon>
        <taxon>Uroviricota</taxon>
        <taxon>Caudoviricetes</taxon>
        <taxon>Peduoviridae</taxon>
        <taxon>Maltschvirus</taxon>
        <taxon>Maltschvirus maltsch</taxon>
    </lineage>
</organism>
<dbReference type="EMBL" id="LR796781">
    <property type="protein sequence ID" value="CAB4166241.1"/>
    <property type="molecule type" value="Genomic_DNA"/>
</dbReference>
<sequence>MTELAEQIEEDFEVETEETEVDEAEMAEGDEAEAEDEEVVISIDGEAPAPEEDEEARAPDWVRDLRKQYREEKRRAKELEQRLAQVEQRNTQAVAPLGPKPTLEKADYDTDRYEKDLTAWYEKKRQHDEREAAVKSEHQAVQKEWERKLESYQGAKAGLKVRDFEFAEDVVQDNLSVMQQGMIVQGADNPALVVYALGKNPKKAKEIASITDPVKFAFAVAKLETQLKISNRKAQSSPERKISGTARPSGAVDSTLDRLRSEAEKTGDYSKVFQYKKQKAKG</sequence>